<protein>
    <submittedName>
        <fullName evidence="2">Uncharacterized protein</fullName>
    </submittedName>
</protein>
<gene>
    <name evidence="2" type="ORF">EDF64_10839</name>
</gene>
<feature type="transmembrane region" description="Helical" evidence="1">
    <location>
        <begin position="34"/>
        <end position="57"/>
    </location>
</feature>
<evidence type="ECO:0000313" key="3">
    <source>
        <dbReference type="Proteomes" id="UP000295764"/>
    </source>
</evidence>
<comment type="caution">
    <text evidence="2">The sequence shown here is derived from an EMBL/GenBank/DDBJ whole genome shotgun (WGS) entry which is preliminary data.</text>
</comment>
<evidence type="ECO:0000313" key="2">
    <source>
        <dbReference type="EMBL" id="TDN43369.1"/>
    </source>
</evidence>
<keyword evidence="1" id="KW-0812">Transmembrane</keyword>
<keyword evidence="1" id="KW-1133">Transmembrane helix</keyword>
<dbReference type="EMBL" id="SNVW01000008">
    <property type="protein sequence ID" value="TDN43369.1"/>
    <property type="molecule type" value="Genomic_DNA"/>
</dbReference>
<dbReference type="OrthoDB" id="5126125at2"/>
<dbReference type="AlphaFoldDB" id="A0A4R6DH31"/>
<reference evidence="2 3" key="1">
    <citation type="submission" date="2019-03" db="EMBL/GenBank/DDBJ databases">
        <title>Genomic analyses of the natural microbiome of Caenorhabditis elegans.</title>
        <authorList>
            <person name="Samuel B."/>
        </authorList>
    </citation>
    <scope>NUCLEOTIDE SEQUENCE [LARGE SCALE GENOMIC DNA]</scope>
    <source>
        <strain evidence="2 3">JUb65</strain>
    </source>
</reference>
<name>A0A4R6DH31_9MICO</name>
<keyword evidence="1" id="KW-0472">Membrane</keyword>
<sequence length="84" mass="9210">MVNLVLNGALRTQTSVADGIDAMRRRVTLKQDRVVVLILVAVAIVIALGLVTAWWIACQNKGMYPAMDMPSFSAGGTWKLYCKK</sequence>
<dbReference type="Proteomes" id="UP000295764">
    <property type="component" value="Unassembled WGS sequence"/>
</dbReference>
<evidence type="ECO:0000256" key="1">
    <source>
        <dbReference type="SAM" id="Phobius"/>
    </source>
</evidence>
<organism evidence="2 3">
    <name type="scientific">Curtobacterium flaccumfaciens</name>
    <dbReference type="NCBI Taxonomy" id="2035"/>
    <lineage>
        <taxon>Bacteria</taxon>
        <taxon>Bacillati</taxon>
        <taxon>Actinomycetota</taxon>
        <taxon>Actinomycetes</taxon>
        <taxon>Micrococcales</taxon>
        <taxon>Microbacteriaceae</taxon>
        <taxon>Curtobacterium</taxon>
    </lineage>
</organism>
<proteinExistence type="predicted"/>
<dbReference type="RefSeq" id="WP_133520237.1">
    <property type="nucleotide sequence ID" value="NZ_SNVW01000008.1"/>
</dbReference>
<accession>A0A4R6DH31</accession>